<dbReference type="InterPro" id="IPR025938">
    <property type="entry name" value="RRXRR_dom"/>
</dbReference>
<reference evidence="2" key="1">
    <citation type="submission" date="2019-11" db="EMBL/GenBank/DDBJ databases">
        <title>Genomic insights into an expanded diversity of filamentous marine cyanobacteria reveals the extraordinary biosynthetic potential of Moorea and Okeania.</title>
        <authorList>
            <person name="Ferreira Leao T."/>
            <person name="Wang M."/>
            <person name="Moss N."/>
            <person name="Da Silva R."/>
            <person name="Sanders J."/>
            <person name="Nurk S."/>
            <person name="Gurevich A."/>
            <person name="Humphrey G."/>
            <person name="Reher R."/>
            <person name="Zhu Q."/>
            <person name="Belda-Ferre P."/>
            <person name="Glukhov E."/>
            <person name="Rex R."/>
            <person name="Dorrestein P.C."/>
            <person name="Knight R."/>
            <person name="Pevzner P."/>
            <person name="Gerwick W.H."/>
            <person name="Gerwick L."/>
        </authorList>
    </citation>
    <scope>NUCLEOTIDE SEQUENCE</scope>
    <source>
        <strain evidence="2">SIO1C4</strain>
    </source>
</reference>
<dbReference type="AlphaFoldDB" id="A0A6B3NAS9"/>
<dbReference type="EMBL" id="JAAHFQ010000015">
    <property type="protein sequence ID" value="NER26308.1"/>
    <property type="molecule type" value="Genomic_DNA"/>
</dbReference>
<organism evidence="2">
    <name type="scientific">Symploca sp. SIO1C4</name>
    <dbReference type="NCBI Taxonomy" id="2607765"/>
    <lineage>
        <taxon>Bacteria</taxon>
        <taxon>Bacillati</taxon>
        <taxon>Cyanobacteriota</taxon>
        <taxon>Cyanophyceae</taxon>
        <taxon>Coleofasciculales</taxon>
        <taxon>Coleofasciculaceae</taxon>
        <taxon>Symploca</taxon>
    </lineage>
</organism>
<sequence length="190" mass="22344">MFVLTVDKNRNSLNPTHPARARRFLKEGRAVVLRRYPFTIMIKDVERSNVVEYRLKLDPGSKTTGIAIVADDRVIWGAELHHRGYSIKQSLESRRALRRGRRNRHTRYRQPRFDNRTRADGWLAPSLQHRVLTIKTWVERLRRFCPLSAISMELVRFDTKLMQNPEVSGVLYQQGELAGYEVREYVRIVG</sequence>
<accession>A0A6B3NAS9</accession>
<comment type="caution">
    <text evidence="2">The sequence shown here is derived from an EMBL/GenBank/DDBJ whole genome shotgun (WGS) entry which is preliminary data.</text>
</comment>
<gene>
    <name evidence="2" type="ORF">F6J89_01260</name>
</gene>
<dbReference type="InterPro" id="IPR047693">
    <property type="entry name" value="RNA-guided_IscB-like"/>
</dbReference>
<name>A0A6B3NAS9_9CYAN</name>
<dbReference type="NCBIfam" id="NF040563">
    <property type="entry name" value="guided_IscB"/>
    <property type="match status" value="1"/>
</dbReference>
<proteinExistence type="predicted"/>
<evidence type="ECO:0000313" key="2">
    <source>
        <dbReference type="EMBL" id="NER26308.1"/>
    </source>
</evidence>
<protein>
    <recommendedName>
        <fullName evidence="1">RRXRR domain-containing protein</fullName>
    </recommendedName>
</protein>
<feature type="domain" description="RRXRR" evidence="1">
    <location>
        <begin position="3"/>
        <end position="175"/>
    </location>
</feature>
<dbReference type="Pfam" id="PF14239">
    <property type="entry name" value="RRXRR"/>
    <property type="match status" value="1"/>
</dbReference>
<evidence type="ECO:0000259" key="1">
    <source>
        <dbReference type="Pfam" id="PF14239"/>
    </source>
</evidence>